<evidence type="ECO:0000313" key="2">
    <source>
        <dbReference type="Proteomes" id="UP001281761"/>
    </source>
</evidence>
<name>A0ABQ9XQ43_9EUKA</name>
<organism evidence="1 2">
    <name type="scientific">Blattamonas nauphoetae</name>
    <dbReference type="NCBI Taxonomy" id="2049346"/>
    <lineage>
        <taxon>Eukaryota</taxon>
        <taxon>Metamonada</taxon>
        <taxon>Preaxostyla</taxon>
        <taxon>Oxymonadida</taxon>
        <taxon>Blattamonas</taxon>
    </lineage>
</organism>
<dbReference type="Proteomes" id="UP001281761">
    <property type="component" value="Unassembled WGS sequence"/>
</dbReference>
<proteinExistence type="predicted"/>
<sequence>MLDFWRYLTTRHTGPPPDISDHHQIQWTSPDTLDPCRQSADAFLGEFASNSDESSTNFVQFIVVLVSSASQIISTATMKMLENLISWCSAIQGVPD</sequence>
<dbReference type="EMBL" id="JARBJD010000077">
    <property type="protein sequence ID" value="KAK2954518.1"/>
    <property type="molecule type" value="Genomic_DNA"/>
</dbReference>
<keyword evidence="2" id="KW-1185">Reference proteome</keyword>
<accession>A0ABQ9XQ43</accession>
<comment type="caution">
    <text evidence="1">The sequence shown here is derived from an EMBL/GenBank/DDBJ whole genome shotgun (WGS) entry which is preliminary data.</text>
</comment>
<gene>
    <name evidence="1" type="ORF">BLNAU_10538</name>
</gene>
<evidence type="ECO:0000313" key="1">
    <source>
        <dbReference type="EMBL" id="KAK2954518.1"/>
    </source>
</evidence>
<reference evidence="1 2" key="1">
    <citation type="journal article" date="2022" name="bioRxiv">
        <title>Genomics of Preaxostyla Flagellates Illuminates Evolutionary Transitions and the Path Towards Mitochondrial Loss.</title>
        <authorList>
            <person name="Novak L.V.F."/>
            <person name="Treitli S.C."/>
            <person name="Pyrih J."/>
            <person name="Halakuc P."/>
            <person name="Pipaliya S.V."/>
            <person name="Vacek V."/>
            <person name="Brzon O."/>
            <person name="Soukal P."/>
            <person name="Eme L."/>
            <person name="Dacks J.B."/>
            <person name="Karnkowska A."/>
            <person name="Elias M."/>
            <person name="Hampl V."/>
        </authorList>
    </citation>
    <scope>NUCLEOTIDE SEQUENCE [LARGE SCALE GENOMIC DNA]</scope>
    <source>
        <strain evidence="1">NAU3</strain>
        <tissue evidence="1">Gut</tissue>
    </source>
</reference>
<protein>
    <submittedName>
        <fullName evidence="1">Uncharacterized protein</fullName>
    </submittedName>
</protein>